<gene>
    <name evidence="11" type="primary">KIF24</name>
    <name evidence="11" type="ORF">TCON_0665</name>
</gene>
<proteinExistence type="inferred from homology"/>
<dbReference type="InterPro" id="IPR027417">
    <property type="entry name" value="P-loop_NTPase"/>
</dbReference>
<evidence type="ECO:0000256" key="1">
    <source>
        <dbReference type="ARBA" id="ARBA00004245"/>
    </source>
</evidence>
<dbReference type="SMART" id="SM00129">
    <property type="entry name" value="KISc"/>
    <property type="match status" value="1"/>
</dbReference>
<accession>A0ABQ7I170</accession>
<keyword evidence="5 8" id="KW-0067">ATP-binding</keyword>
<keyword evidence="4 8" id="KW-0547">Nucleotide-binding</keyword>
<keyword evidence="3 9" id="KW-0493">Microtubule</keyword>
<organism evidence="11 12">
    <name type="scientific">Astathelohania contejeani</name>
    <dbReference type="NCBI Taxonomy" id="164912"/>
    <lineage>
        <taxon>Eukaryota</taxon>
        <taxon>Fungi</taxon>
        <taxon>Fungi incertae sedis</taxon>
        <taxon>Microsporidia</taxon>
        <taxon>Astathelohaniidae</taxon>
        <taxon>Astathelohania</taxon>
    </lineage>
</organism>
<evidence type="ECO:0000256" key="3">
    <source>
        <dbReference type="ARBA" id="ARBA00022701"/>
    </source>
</evidence>
<dbReference type="Pfam" id="PF00225">
    <property type="entry name" value="Kinesin"/>
    <property type="match status" value="1"/>
</dbReference>
<keyword evidence="6 8" id="KW-0505">Motor protein</keyword>
<keyword evidence="7" id="KW-0206">Cytoskeleton</keyword>
<evidence type="ECO:0000313" key="12">
    <source>
        <dbReference type="Proteomes" id="UP001516464"/>
    </source>
</evidence>
<evidence type="ECO:0000256" key="5">
    <source>
        <dbReference type="ARBA" id="ARBA00022840"/>
    </source>
</evidence>
<dbReference type="PANTHER" id="PTHR47971">
    <property type="entry name" value="KINESIN-RELATED PROTEIN 6"/>
    <property type="match status" value="1"/>
</dbReference>
<evidence type="ECO:0000256" key="6">
    <source>
        <dbReference type="ARBA" id="ARBA00023175"/>
    </source>
</evidence>
<dbReference type="Proteomes" id="UP001516464">
    <property type="component" value="Unassembled WGS sequence"/>
</dbReference>
<reference evidence="11 12" key="1">
    <citation type="submission" date="2019-01" db="EMBL/GenBank/DDBJ databases">
        <title>Genomes sequencing and comparative genomics of infectious freshwater microsporidia, Cucumispora dikerogammari and Thelohania contejeani.</title>
        <authorList>
            <person name="Cormier A."/>
            <person name="Giraud I."/>
            <person name="Wattier R."/>
            <person name="Teixeira M."/>
            <person name="Grandjean F."/>
            <person name="Rigaud T."/>
            <person name="Cordaux R."/>
        </authorList>
    </citation>
    <scope>NUCLEOTIDE SEQUENCE [LARGE SCALE GENOMIC DNA]</scope>
    <source>
        <strain evidence="11">T1</strain>
        <tissue evidence="11">Spores</tissue>
    </source>
</reference>
<evidence type="ECO:0000313" key="11">
    <source>
        <dbReference type="EMBL" id="KAF7684139.1"/>
    </source>
</evidence>
<dbReference type="InterPro" id="IPR027640">
    <property type="entry name" value="Kinesin-like_fam"/>
</dbReference>
<dbReference type="InterPro" id="IPR001752">
    <property type="entry name" value="Kinesin_motor_dom"/>
</dbReference>
<evidence type="ECO:0000259" key="10">
    <source>
        <dbReference type="PROSITE" id="PS50067"/>
    </source>
</evidence>
<sequence>MSGKPLKTYFEERQIPNIYTHFIECGIDEKSLLSRIKMGDLHKWGIKDKRDQEKVYAIIKEIQNEMNTPVKHDYLLHQNKSDDKSVLEYNEVSFSDLNSSFTENSFMKNWKNSKITVCVRKRPIRNNQTDIVTVEDGMVVVEEPKVKLDLEEYSVRHSFPFDFTFDEKSKNEDIYSGVVEEIVNYVLAGGNGTVIAYGQTGTGKTHTLFHPSCGLVLIAISDFIKREGKGKLAFYEIYNGQLYDLLNYRQKGLMREAEGNIVLFNIEEISFTAQEDAMSLINQGLNSRMTGVTGANSESSRSHAIIRITGERGGTMVFVDLAGSERGSDRKMVNSKIKNEGAEINKSLLVLKECIRGMDMHSQYLPFRQSKLTQVLKNSFIGASHTCVIATISPNRGDVDHTLNTLRYAFRIKGDRVTRPTSSKTIISEKASQRFRRHSFDEIHRRCGSPVKKESSSPSEELIRKRVNFSLRKISNEVESCHDISALEKVSELLNSIEYFLRENKFK</sequence>
<protein>
    <recommendedName>
        <fullName evidence="9">Kinesin-like protein</fullName>
    </recommendedName>
</protein>
<comment type="caution">
    <text evidence="11">The sequence shown here is derived from an EMBL/GenBank/DDBJ whole genome shotgun (WGS) entry which is preliminary data.</text>
</comment>
<dbReference type="InterPro" id="IPR019821">
    <property type="entry name" value="Kinesin_motor_CS"/>
</dbReference>
<keyword evidence="2" id="KW-0963">Cytoplasm</keyword>
<keyword evidence="12" id="KW-1185">Reference proteome</keyword>
<feature type="binding site" evidence="8">
    <location>
        <begin position="198"/>
        <end position="205"/>
    </location>
    <ligand>
        <name>ATP</name>
        <dbReference type="ChEBI" id="CHEBI:30616"/>
    </ligand>
</feature>
<comment type="similarity">
    <text evidence="8 9">Belongs to the TRAFAC class myosin-kinesin ATPase superfamily. Kinesin family.</text>
</comment>
<dbReference type="PRINTS" id="PR00380">
    <property type="entry name" value="KINESINHEAVY"/>
</dbReference>
<dbReference type="InterPro" id="IPR036961">
    <property type="entry name" value="Kinesin_motor_dom_sf"/>
</dbReference>
<name>A0ABQ7I170_9MICR</name>
<dbReference type="PROSITE" id="PS50067">
    <property type="entry name" value="KINESIN_MOTOR_2"/>
    <property type="match status" value="1"/>
</dbReference>
<comment type="subcellular location">
    <subcellularLocation>
        <location evidence="1">Cytoplasm</location>
        <location evidence="1">Cytoskeleton</location>
    </subcellularLocation>
</comment>
<dbReference type="PROSITE" id="PS00411">
    <property type="entry name" value="KINESIN_MOTOR_1"/>
    <property type="match status" value="1"/>
</dbReference>
<feature type="domain" description="Kinesin motor" evidence="10">
    <location>
        <begin position="114"/>
        <end position="415"/>
    </location>
</feature>
<evidence type="ECO:0000256" key="4">
    <source>
        <dbReference type="ARBA" id="ARBA00022741"/>
    </source>
</evidence>
<evidence type="ECO:0000256" key="9">
    <source>
        <dbReference type="RuleBase" id="RU000394"/>
    </source>
</evidence>
<dbReference type="EMBL" id="SBIQ01000027">
    <property type="protein sequence ID" value="KAF7684139.1"/>
    <property type="molecule type" value="Genomic_DNA"/>
</dbReference>
<evidence type="ECO:0000256" key="7">
    <source>
        <dbReference type="ARBA" id="ARBA00023212"/>
    </source>
</evidence>
<dbReference type="PANTHER" id="PTHR47971:SF8">
    <property type="entry name" value="KINESIN-LIKE PROTEIN"/>
    <property type="match status" value="1"/>
</dbReference>
<evidence type="ECO:0000256" key="2">
    <source>
        <dbReference type="ARBA" id="ARBA00022490"/>
    </source>
</evidence>
<dbReference type="SUPFAM" id="SSF52540">
    <property type="entry name" value="P-loop containing nucleoside triphosphate hydrolases"/>
    <property type="match status" value="1"/>
</dbReference>
<dbReference type="Gene3D" id="3.40.850.10">
    <property type="entry name" value="Kinesin motor domain"/>
    <property type="match status" value="1"/>
</dbReference>
<evidence type="ECO:0000256" key="8">
    <source>
        <dbReference type="PROSITE-ProRule" id="PRU00283"/>
    </source>
</evidence>